<dbReference type="Gene3D" id="3.40.30.10">
    <property type="entry name" value="Glutaredoxin"/>
    <property type="match status" value="1"/>
</dbReference>
<evidence type="ECO:0000313" key="8">
    <source>
        <dbReference type="EMBL" id="MFC3683553.1"/>
    </source>
</evidence>
<dbReference type="CDD" id="cd03034">
    <property type="entry name" value="ArsC_ArsC"/>
    <property type="match status" value="1"/>
</dbReference>
<dbReference type="RefSeq" id="WP_382172790.1">
    <property type="nucleotide sequence ID" value="NZ_JBHRXX010000002.1"/>
</dbReference>
<dbReference type="InterPro" id="IPR036249">
    <property type="entry name" value="Thioredoxin-like_sf"/>
</dbReference>
<evidence type="ECO:0000256" key="6">
    <source>
        <dbReference type="PROSITE-ProRule" id="PRU01282"/>
    </source>
</evidence>
<dbReference type="InterPro" id="IPR006659">
    <property type="entry name" value="Arsenate_reductase"/>
</dbReference>
<accession>A0ABV7W168</accession>
<sequence length="118" mass="13105">MKPTAITIFHNPQCSTSRNVLAAIRETGAEPVVIDYLKQPYTRAQLAALLQAMGMSAGELLRRKGDLYAGLAEAKPDRSDAEWLDLMVQHPVLVERPIVVTPRGTVLCRPKERLQEVL</sequence>
<proteinExistence type="inferred from homology"/>
<evidence type="ECO:0000256" key="4">
    <source>
        <dbReference type="ARBA" id="ARBA00038969"/>
    </source>
</evidence>
<dbReference type="SUPFAM" id="SSF52833">
    <property type="entry name" value="Thioredoxin-like"/>
    <property type="match status" value="1"/>
</dbReference>
<evidence type="ECO:0000313" key="9">
    <source>
        <dbReference type="Proteomes" id="UP001595729"/>
    </source>
</evidence>
<dbReference type="Pfam" id="PF03960">
    <property type="entry name" value="ArsC"/>
    <property type="match status" value="1"/>
</dbReference>
<evidence type="ECO:0000256" key="5">
    <source>
        <dbReference type="ARBA" id="ARBA00039879"/>
    </source>
</evidence>
<protein>
    <recommendedName>
        <fullName evidence="5 7">Arsenate reductase</fullName>
        <ecNumber evidence="4 7">1.20.4.1</ecNumber>
    </recommendedName>
</protein>
<dbReference type="PANTHER" id="PTHR30041:SF5">
    <property type="entry name" value="ARSENATE REDUCTASE-RELATED"/>
    <property type="match status" value="1"/>
</dbReference>
<dbReference type="EMBL" id="JBHRXX010000002">
    <property type="protein sequence ID" value="MFC3683553.1"/>
    <property type="molecule type" value="Genomic_DNA"/>
</dbReference>
<keyword evidence="9" id="KW-1185">Reference proteome</keyword>
<dbReference type="Proteomes" id="UP001595729">
    <property type="component" value="Unassembled WGS sequence"/>
</dbReference>
<dbReference type="PANTHER" id="PTHR30041">
    <property type="entry name" value="ARSENATE REDUCTASE"/>
    <property type="match status" value="1"/>
</dbReference>
<dbReference type="NCBIfam" id="TIGR00014">
    <property type="entry name" value="arsC"/>
    <property type="match status" value="1"/>
</dbReference>
<dbReference type="InterPro" id="IPR006660">
    <property type="entry name" value="Arsenate_reductase-like"/>
</dbReference>
<evidence type="ECO:0000256" key="7">
    <source>
        <dbReference type="RuleBase" id="RU362029"/>
    </source>
</evidence>
<dbReference type="PROSITE" id="PS51353">
    <property type="entry name" value="ARSC"/>
    <property type="match status" value="1"/>
</dbReference>
<evidence type="ECO:0000256" key="1">
    <source>
        <dbReference type="ARBA" id="ARBA00007198"/>
    </source>
</evidence>
<gene>
    <name evidence="8" type="primary">arsC</name>
    <name evidence="8" type="ORF">ACFOPI_08115</name>
</gene>
<comment type="caution">
    <text evidence="8">The sequence shown here is derived from an EMBL/GenBank/DDBJ whole genome shotgun (WGS) entry which is preliminary data.</text>
</comment>
<keyword evidence="3 7" id="KW-0560">Oxidoreductase</keyword>
<name>A0ABV7W168_9BURK</name>
<comment type="similarity">
    <text evidence="1 6 7">Belongs to the ArsC family.</text>
</comment>
<comment type="catalytic activity">
    <reaction evidence="7">
        <text>[glutaredoxin]-dithiol + arsenate + glutathione + H(+) = glutathionyl-S-S-[glutaredoxin] + arsenite + H2O</text>
        <dbReference type="Rhea" id="RHEA:22016"/>
        <dbReference type="Rhea" id="RHEA-COMP:10729"/>
        <dbReference type="Rhea" id="RHEA-COMP:17668"/>
        <dbReference type="ChEBI" id="CHEBI:15377"/>
        <dbReference type="ChEBI" id="CHEBI:15378"/>
        <dbReference type="ChEBI" id="CHEBI:29242"/>
        <dbReference type="ChEBI" id="CHEBI:29950"/>
        <dbReference type="ChEBI" id="CHEBI:48597"/>
        <dbReference type="ChEBI" id="CHEBI:57925"/>
        <dbReference type="ChEBI" id="CHEBI:146199"/>
        <dbReference type="EC" id="1.20.4.1"/>
    </reaction>
</comment>
<reference evidence="9" key="1">
    <citation type="journal article" date="2019" name="Int. J. Syst. Evol. Microbiol.">
        <title>The Global Catalogue of Microorganisms (GCM) 10K type strain sequencing project: providing services to taxonomists for standard genome sequencing and annotation.</title>
        <authorList>
            <consortium name="The Broad Institute Genomics Platform"/>
            <consortium name="The Broad Institute Genome Sequencing Center for Infectious Disease"/>
            <person name="Wu L."/>
            <person name="Ma J."/>
        </authorList>
    </citation>
    <scope>NUCLEOTIDE SEQUENCE [LARGE SCALE GENOMIC DNA]</scope>
    <source>
        <strain evidence="9">KCTC 42501</strain>
    </source>
</reference>
<evidence type="ECO:0000256" key="2">
    <source>
        <dbReference type="ARBA" id="ARBA00022849"/>
    </source>
</evidence>
<dbReference type="GO" id="GO:0008794">
    <property type="term" value="F:arsenate reductase (glutaredoxin) activity"/>
    <property type="evidence" value="ECO:0007669"/>
    <property type="project" value="UniProtKB-EC"/>
</dbReference>
<evidence type="ECO:0000256" key="3">
    <source>
        <dbReference type="ARBA" id="ARBA00023002"/>
    </source>
</evidence>
<keyword evidence="2" id="KW-0059">Arsenical resistance</keyword>
<organism evidence="8 9">
    <name type="scientific">Hydrogenophaga luteola</name>
    <dbReference type="NCBI Taxonomy" id="1591122"/>
    <lineage>
        <taxon>Bacteria</taxon>
        <taxon>Pseudomonadati</taxon>
        <taxon>Pseudomonadota</taxon>
        <taxon>Betaproteobacteria</taxon>
        <taxon>Burkholderiales</taxon>
        <taxon>Comamonadaceae</taxon>
        <taxon>Hydrogenophaga</taxon>
    </lineage>
</organism>
<dbReference type="EC" id="1.20.4.1" evidence="4 7"/>